<keyword evidence="11" id="KW-1185">Reference proteome</keyword>
<keyword evidence="1" id="KW-0479">Metal-binding</keyword>
<evidence type="ECO:0008006" key="12">
    <source>
        <dbReference type="Google" id="ProtNLM"/>
    </source>
</evidence>
<keyword evidence="2" id="KW-0677">Repeat</keyword>
<dbReference type="SUPFAM" id="SSF53474">
    <property type="entry name" value="alpha/beta-Hydrolases"/>
    <property type="match status" value="1"/>
</dbReference>
<dbReference type="EMBL" id="JAFEKC020000022">
    <property type="protein sequence ID" value="KAK0507851.1"/>
    <property type="molecule type" value="Genomic_DNA"/>
</dbReference>
<dbReference type="Gene3D" id="1.25.40.20">
    <property type="entry name" value="Ankyrin repeat-containing domain"/>
    <property type="match status" value="5"/>
</dbReference>
<evidence type="ECO:0000256" key="5">
    <source>
        <dbReference type="ARBA" id="ARBA00023043"/>
    </source>
</evidence>
<evidence type="ECO:0000313" key="11">
    <source>
        <dbReference type="Proteomes" id="UP001166286"/>
    </source>
</evidence>
<keyword evidence="4" id="KW-0862">Zinc</keyword>
<evidence type="ECO:0000256" key="6">
    <source>
        <dbReference type="PROSITE-ProRule" id="PRU00023"/>
    </source>
</evidence>
<feature type="repeat" description="ANK" evidence="6">
    <location>
        <begin position="1011"/>
        <end position="1043"/>
    </location>
</feature>
<dbReference type="SMART" id="SM00248">
    <property type="entry name" value="ANK"/>
    <property type="match status" value="20"/>
</dbReference>
<evidence type="ECO:0000259" key="8">
    <source>
        <dbReference type="PROSITE" id="PS50135"/>
    </source>
</evidence>
<evidence type="ECO:0000259" key="9">
    <source>
        <dbReference type="PROSITE" id="PS50837"/>
    </source>
</evidence>
<dbReference type="SUPFAM" id="SSF48403">
    <property type="entry name" value="Ankyrin repeat"/>
    <property type="match status" value="2"/>
</dbReference>
<sequence>MDDHYTLTVIHEPACEESATHEVVDLVFVHGLGGHYLGTWTDADSGKTWISDPDFLSTLAGKVRVMTFGYNANVFKNVTTSHVADHANDLLEELVVRRRGCKALLLCPDDVRYEDISKMTCGIIFLGTPHLGSPHPSSLALAQRLYAWASLSPAASTNLTAELQTYSNTIVDINRSFMRKISESIELVCFFETVPTRLPSWKGAELIVPEASARIDGNGARNLQMACTHTELCKFARPAEGRFRRLWDQLHIVLMNALGRAESLRAEGRLRESEDEGHIEDQQLRERFAKMSVPETTHQGSSAQEDRFALDEPHEKFQPASKDHKWQILTGLTDSFITDYQPGAAQQRSQNKRVDVVDERKRKLFLSSLSGWTDANQGYTGHDVHGPHPGTCRWILPHPVFEAWLNGPESSLLFITGTAGCGKSFLAKYLRDQLPTLGDQQGLTAAFFCNATMTGQNEPPVLHYFIYEILSRRPSFFKHASSKYRDRNQRSPPLLTTPLVDILQNIVKDPDAGKIVLLIDGLDECHREFSFNLLRQFDWMLEEDGPESIRKLNHIRIVITCREENGIESWCPNHFHIRITPEDLASDISTYVDSEMARVSQRKIFKDTTSKTIGGMIKTLASGVFLWVRNIIEELEHLQDTSFEAVFGTILSCPRNMEEYYEQALRQLEDPSLSDIALLLMIIYFATRPLTIPELLEVLGIVSNSDVSNFELTTRLRSTSRLLRISSGGEVELFHYSLRECLGKRYDYKAGHLNLARVCLKYLCKSCFSQVPPWLLNCRFSEDANKRLANDHPLLSYAASYIGYHLRESEELVDELIPHLSTFLSTSSAEYQTWDYVSDWLTGVIKKPSGHTIPVLHVLAIWNAVNVLDRVRLVQRFGHFGWVQQIKVLWNEVLKQYKFRQRLRVAEDCDISCHAGLTMLHHACMHSHSRVVEFFLSQCPLVNMKSIKGDTPLHFASGDPKQIRLLIAAGADVNAENTLGVTPLMYAVSEGEESVQLLLEQGALPNAKTKSGVTTLEIALEENDANVVQLLVDFGVDVNQPTSQDTHPISHAISGNCDEVFDILLDRANLELRSPSAGTCPLHEAVLAGSLKYTKSLLNKGVRPDVRVDSWSSVSIAIDEGYDEIAKVLLLNGASARIASKAGITSLHRASSAGLLEICEILLDLGADVNALDAKQSTPLMYATWASQEPVVRLLLQHRADPSIQDRLELASPLHAAAGMGKTSIVCSLLTTSHPPDINSTFGFGETPAGLASTYGFHEVVELLIANWADIDEPNQFSESPLLRAVSRNHEKVVEVLLKHHADLRTPGQDLTPLYACACVGNDTIANLLLERWPRDEVDLEDPSGQSPLYEACVRGHFKVARSLMKYHAQPDQALPRFSIFLGACFGGNLKLVLHLLMLTGASIDEPGFQGWTPLMCACDGGHLKLVKYLLFRGADPKARNEGGYEAIHIAVSSNRSNKAEILKLILSPEHGVDVNTTVQRTIPLFMACENGDTEIVALLLENGANPAAVCEDLRWSPLSMACVIGKWEIVSMLLKNAKVNVTQTDYKNRNCLHLALAFSRKDIVSLLFLTLLGDCGDTLERLIEMEDFFGRSAFDYVIASFPRRPKGRAENVWEHSKQRSNIISVIAKLKEGFENVDLNFSLLGKELIYLNDDENAIYSYQRRIDWGWFEGMQVLTHNACCNSCGIASVIQSSRYICRTCPDTDLCHTCYDRYTRGIYSERTCKTHTFLRVPIPTFSAKEVSNFAAEVDREAIHHWLDLLEAKYKFDTVSRSETGLSDGSPDPTWFELTMTSLHWFGYLRFYTLLTRLPQPLGWPQVQCLWWYADAEGYVIVNSDEPEDDESEDREVEYEVD</sequence>
<protein>
    <recommendedName>
        <fullName evidence="12">Ankyrin</fullName>
    </recommendedName>
</protein>
<dbReference type="PANTHER" id="PTHR24123:SF33">
    <property type="entry name" value="PROTEIN HOS4"/>
    <property type="match status" value="1"/>
</dbReference>
<dbReference type="PANTHER" id="PTHR24123">
    <property type="entry name" value="ANKYRIN REPEAT-CONTAINING"/>
    <property type="match status" value="1"/>
</dbReference>
<dbReference type="Pfam" id="PF24883">
    <property type="entry name" value="NPHP3_N"/>
    <property type="match status" value="1"/>
</dbReference>
<feature type="repeat" description="ANK" evidence="6">
    <location>
        <begin position="948"/>
        <end position="978"/>
    </location>
</feature>
<dbReference type="InterPro" id="IPR029058">
    <property type="entry name" value="AB_hydrolase_fold"/>
</dbReference>
<keyword evidence="3 7" id="KW-0863">Zinc-finger</keyword>
<dbReference type="Pfam" id="PF12796">
    <property type="entry name" value="Ank_2"/>
    <property type="match status" value="5"/>
</dbReference>
<feature type="repeat" description="ANK" evidence="6">
    <location>
        <begin position="1077"/>
        <end position="1109"/>
    </location>
</feature>
<feature type="repeat" description="ANK" evidence="6">
    <location>
        <begin position="1480"/>
        <end position="1512"/>
    </location>
</feature>
<organism evidence="10 11">
    <name type="scientific">Cladonia borealis</name>
    <dbReference type="NCBI Taxonomy" id="184061"/>
    <lineage>
        <taxon>Eukaryota</taxon>
        <taxon>Fungi</taxon>
        <taxon>Dikarya</taxon>
        <taxon>Ascomycota</taxon>
        <taxon>Pezizomycotina</taxon>
        <taxon>Lecanoromycetes</taxon>
        <taxon>OSLEUM clade</taxon>
        <taxon>Lecanoromycetidae</taxon>
        <taxon>Lecanorales</taxon>
        <taxon>Lecanorineae</taxon>
        <taxon>Cladoniaceae</taxon>
        <taxon>Cladonia</taxon>
    </lineage>
</organism>
<accession>A0AA39U4W3</accession>
<dbReference type="InterPro" id="IPR056884">
    <property type="entry name" value="NPHP3-like_N"/>
</dbReference>
<dbReference type="InterPro" id="IPR000433">
    <property type="entry name" value="Znf_ZZ"/>
</dbReference>
<feature type="domain" description="ZZ-type" evidence="8">
    <location>
        <begin position="1677"/>
        <end position="1737"/>
    </location>
</feature>
<dbReference type="InterPro" id="IPR002110">
    <property type="entry name" value="Ankyrin_rpt"/>
</dbReference>
<dbReference type="PROSITE" id="PS50297">
    <property type="entry name" value="ANK_REP_REGION"/>
    <property type="match status" value="6"/>
</dbReference>
<evidence type="ECO:0000313" key="10">
    <source>
        <dbReference type="EMBL" id="KAK0507851.1"/>
    </source>
</evidence>
<dbReference type="PROSITE" id="PS50135">
    <property type="entry name" value="ZF_ZZ_2"/>
    <property type="match status" value="1"/>
</dbReference>
<feature type="repeat" description="ANK" evidence="6">
    <location>
        <begin position="1410"/>
        <end position="1442"/>
    </location>
</feature>
<dbReference type="InterPro" id="IPR027417">
    <property type="entry name" value="P-loop_NTPase"/>
</dbReference>
<dbReference type="GO" id="GO:0008270">
    <property type="term" value="F:zinc ion binding"/>
    <property type="evidence" value="ECO:0007669"/>
    <property type="project" value="UniProtKB-KW"/>
</dbReference>
<dbReference type="SUPFAM" id="SSF52540">
    <property type="entry name" value="P-loop containing nucleoside triphosphate hydrolases"/>
    <property type="match status" value="1"/>
</dbReference>
<dbReference type="InterPro" id="IPR036770">
    <property type="entry name" value="Ankyrin_rpt-contain_sf"/>
</dbReference>
<evidence type="ECO:0000256" key="1">
    <source>
        <dbReference type="ARBA" id="ARBA00022723"/>
    </source>
</evidence>
<dbReference type="InterPro" id="IPR043145">
    <property type="entry name" value="Znf_ZZ_sf"/>
</dbReference>
<dbReference type="Gene3D" id="3.30.60.90">
    <property type="match status" value="1"/>
</dbReference>
<evidence type="ECO:0000256" key="4">
    <source>
        <dbReference type="ARBA" id="ARBA00022833"/>
    </source>
</evidence>
<feature type="repeat" description="ANK" evidence="6">
    <location>
        <begin position="1175"/>
        <end position="1207"/>
    </location>
</feature>
<evidence type="ECO:0000256" key="2">
    <source>
        <dbReference type="ARBA" id="ARBA00022737"/>
    </source>
</evidence>
<evidence type="ECO:0000256" key="3">
    <source>
        <dbReference type="ARBA" id="ARBA00022771"/>
    </source>
</evidence>
<evidence type="ECO:0000256" key="7">
    <source>
        <dbReference type="PROSITE-ProRule" id="PRU00228"/>
    </source>
</evidence>
<feature type="repeat" description="ANK" evidence="6">
    <location>
        <begin position="1142"/>
        <end position="1174"/>
    </location>
</feature>
<gene>
    <name evidence="10" type="ORF">JMJ35_009740</name>
</gene>
<reference evidence="10" key="1">
    <citation type="submission" date="2023-03" db="EMBL/GenBank/DDBJ databases">
        <title>Complete genome of Cladonia borealis.</title>
        <authorList>
            <person name="Park H."/>
        </authorList>
    </citation>
    <scope>NUCLEOTIDE SEQUENCE</scope>
    <source>
        <strain evidence="10">ANT050790</strain>
    </source>
</reference>
<keyword evidence="5 6" id="KW-0040">ANK repeat</keyword>
<dbReference type="Proteomes" id="UP001166286">
    <property type="component" value="Unassembled WGS sequence"/>
</dbReference>
<comment type="caution">
    <text evidence="10">The sequence shown here is derived from an EMBL/GenBank/DDBJ whole genome shotgun (WGS) entry which is preliminary data.</text>
</comment>
<dbReference type="InterPro" id="IPR007111">
    <property type="entry name" value="NACHT_NTPase"/>
</dbReference>
<dbReference type="Gene3D" id="3.40.50.300">
    <property type="entry name" value="P-loop containing nucleotide triphosphate hydrolases"/>
    <property type="match status" value="1"/>
</dbReference>
<feature type="repeat" description="ANK" evidence="6">
    <location>
        <begin position="1277"/>
        <end position="1309"/>
    </location>
</feature>
<name>A0AA39U4W3_9LECA</name>
<dbReference type="InterPro" id="IPR051165">
    <property type="entry name" value="Multifunctional_ANK_Repeat"/>
</dbReference>
<dbReference type="PROSITE" id="PS50837">
    <property type="entry name" value="NACHT"/>
    <property type="match status" value="1"/>
</dbReference>
<feature type="repeat" description="ANK" evidence="6">
    <location>
        <begin position="1244"/>
        <end position="1276"/>
    </location>
</feature>
<dbReference type="SUPFAM" id="SSF57850">
    <property type="entry name" value="RING/U-box"/>
    <property type="match status" value="1"/>
</dbReference>
<proteinExistence type="predicted"/>
<feature type="domain" description="NACHT" evidence="9">
    <location>
        <begin position="411"/>
        <end position="524"/>
    </location>
</feature>
<dbReference type="PROSITE" id="PS50088">
    <property type="entry name" value="ANK_REPEAT"/>
    <property type="match status" value="9"/>
</dbReference>